<proteinExistence type="predicted"/>
<sequence>MMEEIIQLWIKSGRGPNETMTIMSAEKDFKHTLKHLKEQLTLVELGSHLRIEESLRVQDNDKPKGNDVAGPSVVNMVEHNNSFRCNDNKGIRDDVSDQHFYCFNVEDDPKTFDEAMKSQDVAFWKEAINDEMDSIMGNNTWVLTDLPSAFLNGKLEEKVYMNQPLGFIMHGNENKACKLIKSLYELKQTPKQWHQKFDEVVLSNGHLLNQADKCVYNKFDESGKGVIICLYVDDMLIFGADPVQSHYIEKVIKKFNYSDCTLVSTPMDTYEKLMPNKGPAVSQLVYSRVIGCLMYAMTCTRPDIAFVMGKLSRYTSNPGTHHWQAIKSVLKYLKKTMNYRLVYSGYPSVLEGYTDASWISNTEDNSSTSGWVFLLGGGAISWAFKKQTCITGSIMESEFVALAATIKKAEWLKNLLIEIPLWVKRITSISIRCDSAATLAKAYSQKYNGKFRHLGVRHIMIRELIMNGVVSIEFVRSQQNLADHLTKGLSRDLIIKSAERMGLKTLNGNLSGYNSMTCKDLSRLLDPKLKTLGERGFECIFVGYAEHSKASRLYVIEPNDSVAINSIIKLRDVIFDEHRFSSVPRQSQRSLVNGTEDSSSLVVSERITDEDDPKTFDEAMKSHDVAFWKEAINDEMDSIMGNNTWVLTDLPPAFLNGKLEEKVYMNQPLGFIMHGNENKACKLIKSLYELKQTPKEWHQKFDVVLSNGYLLNQADKCVYNKFDESGKGVIICLYVDDMLIFGADPVQVIKKFNYSDCTLVSIPMDTYEKLMPNKGPAVSQLVYSRVIGCLMYAMTCTRPDIAFVMGKVSRLVYSGYPSVLEGYTDASWISNTEDNSSTSGWVFLLGGGVISWASKKQTCITGSTMESEFVALAATSKKAEWLKNLLMEIPLWVKRITSISIRCDSAATLARAYSQKYNGKFRHLGVRHNMIRELITNGVVSIEFVRSQQNLADHLTKGLSRDLIIKSAERMGLKSS</sequence>
<dbReference type="InterPro" id="IPR043502">
    <property type="entry name" value="DNA/RNA_pol_sf"/>
</dbReference>
<protein>
    <submittedName>
        <fullName evidence="3">Zinc finger, CCHC-type</fullName>
    </submittedName>
</protein>
<dbReference type="Pfam" id="PF25597">
    <property type="entry name" value="SH3_retrovirus"/>
    <property type="match status" value="1"/>
</dbReference>
<dbReference type="PANTHER" id="PTHR11439:SF521">
    <property type="entry name" value="RNA-DIRECTED DNA POLYMERASE"/>
    <property type="match status" value="1"/>
</dbReference>
<dbReference type="CDD" id="cd09272">
    <property type="entry name" value="RNase_HI_RT_Ty1"/>
    <property type="match status" value="2"/>
</dbReference>
<comment type="caution">
    <text evidence="3">The sequence shown here is derived from an EMBL/GenBank/DDBJ whole genome shotgun (WGS) entry which is preliminary data.</text>
</comment>
<dbReference type="AlphaFoldDB" id="A0A6L2LJS6"/>
<organism evidence="3">
    <name type="scientific">Tanacetum cinerariifolium</name>
    <name type="common">Dalmatian daisy</name>
    <name type="synonym">Chrysanthemum cinerariifolium</name>
    <dbReference type="NCBI Taxonomy" id="118510"/>
    <lineage>
        <taxon>Eukaryota</taxon>
        <taxon>Viridiplantae</taxon>
        <taxon>Streptophyta</taxon>
        <taxon>Embryophyta</taxon>
        <taxon>Tracheophyta</taxon>
        <taxon>Spermatophyta</taxon>
        <taxon>Magnoliopsida</taxon>
        <taxon>eudicotyledons</taxon>
        <taxon>Gunneridae</taxon>
        <taxon>Pentapetalae</taxon>
        <taxon>asterids</taxon>
        <taxon>campanulids</taxon>
        <taxon>Asterales</taxon>
        <taxon>Asteraceae</taxon>
        <taxon>Asteroideae</taxon>
        <taxon>Anthemideae</taxon>
        <taxon>Anthemidinae</taxon>
        <taxon>Tanacetum</taxon>
    </lineage>
</organism>
<dbReference type="InterPro" id="IPR013103">
    <property type="entry name" value="RVT_2"/>
</dbReference>
<feature type="domain" description="Reverse transcriptase Ty1/copia-type" evidence="1">
    <location>
        <begin position="144"/>
        <end position="241"/>
    </location>
</feature>
<reference evidence="3" key="1">
    <citation type="journal article" date="2019" name="Sci. Rep.">
        <title>Draft genome of Tanacetum cinerariifolium, the natural source of mosquito coil.</title>
        <authorList>
            <person name="Yamashiro T."/>
            <person name="Shiraishi A."/>
            <person name="Satake H."/>
            <person name="Nakayama K."/>
        </authorList>
    </citation>
    <scope>NUCLEOTIDE SEQUENCE</scope>
</reference>
<dbReference type="EMBL" id="BKCJ010004484">
    <property type="protein sequence ID" value="GEU61319.1"/>
    <property type="molecule type" value="Genomic_DNA"/>
</dbReference>
<dbReference type="Pfam" id="PF07727">
    <property type="entry name" value="RVT_2"/>
    <property type="match status" value="2"/>
</dbReference>
<feature type="domain" description="Reverse transcriptase Ty1/copia-type" evidence="1">
    <location>
        <begin position="648"/>
        <end position="752"/>
    </location>
</feature>
<dbReference type="SUPFAM" id="SSF56672">
    <property type="entry name" value="DNA/RNA polymerases"/>
    <property type="match status" value="2"/>
</dbReference>
<evidence type="ECO:0000259" key="1">
    <source>
        <dbReference type="Pfam" id="PF07727"/>
    </source>
</evidence>
<name>A0A6L2LJS6_TANCI</name>
<accession>A0A6L2LJS6</accession>
<gene>
    <name evidence="3" type="ORF">Tci_033297</name>
</gene>
<evidence type="ECO:0000259" key="2">
    <source>
        <dbReference type="Pfam" id="PF25597"/>
    </source>
</evidence>
<evidence type="ECO:0000313" key="3">
    <source>
        <dbReference type="EMBL" id="GEU61319.1"/>
    </source>
</evidence>
<feature type="domain" description="Retroviral polymerase SH3-like" evidence="2">
    <location>
        <begin position="527"/>
        <end position="583"/>
    </location>
</feature>
<dbReference type="PANTHER" id="PTHR11439">
    <property type="entry name" value="GAG-POL-RELATED RETROTRANSPOSON"/>
    <property type="match status" value="1"/>
</dbReference>
<dbReference type="InterPro" id="IPR057670">
    <property type="entry name" value="SH3_retrovirus"/>
</dbReference>